<name>A0ACB8W8Z5_9TELE</name>
<protein>
    <submittedName>
        <fullName evidence="1">Uncharacterized protein</fullName>
    </submittedName>
</protein>
<dbReference type="Proteomes" id="UP000831701">
    <property type="component" value="Chromosome 13"/>
</dbReference>
<reference evidence="1" key="1">
    <citation type="submission" date="2022-04" db="EMBL/GenBank/DDBJ databases">
        <title>Jade perch genome.</title>
        <authorList>
            <person name="Chao B."/>
        </authorList>
    </citation>
    <scope>NUCLEOTIDE SEQUENCE</scope>
    <source>
        <strain evidence="1">CB-2022</strain>
    </source>
</reference>
<evidence type="ECO:0000313" key="1">
    <source>
        <dbReference type="EMBL" id="KAI3364089.1"/>
    </source>
</evidence>
<proteinExistence type="predicted"/>
<feature type="non-terminal residue" evidence="1">
    <location>
        <position position="1"/>
    </location>
</feature>
<feature type="non-terminal residue" evidence="1">
    <location>
        <position position="1067"/>
    </location>
</feature>
<comment type="caution">
    <text evidence="1">The sequence shown here is derived from an EMBL/GenBank/DDBJ whole genome shotgun (WGS) entry which is preliminary data.</text>
</comment>
<accession>A0ACB8W8Z5</accession>
<organism evidence="1 2">
    <name type="scientific">Scortum barcoo</name>
    <name type="common">barcoo grunter</name>
    <dbReference type="NCBI Taxonomy" id="214431"/>
    <lineage>
        <taxon>Eukaryota</taxon>
        <taxon>Metazoa</taxon>
        <taxon>Chordata</taxon>
        <taxon>Craniata</taxon>
        <taxon>Vertebrata</taxon>
        <taxon>Euteleostomi</taxon>
        <taxon>Actinopterygii</taxon>
        <taxon>Neopterygii</taxon>
        <taxon>Teleostei</taxon>
        <taxon>Neoteleostei</taxon>
        <taxon>Acanthomorphata</taxon>
        <taxon>Eupercaria</taxon>
        <taxon>Centrarchiformes</taxon>
        <taxon>Terapontoidei</taxon>
        <taxon>Terapontidae</taxon>
        <taxon>Scortum</taxon>
    </lineage>
</organism>
<gene>
    <name evidence="1" type="ORF">L3Q82_010916</name>
</gene>
<evidence type="ECO:0000313" key="2">
    <source>
        <dbReference type="Proteomes" id="UP000831701"/>
    </source>
</evidence>
<dbReference type="EMBL" id="CM041543">
    <property type="protein sequence ID" value="KAI3364089.1"/>
    <property type="molecule type" value="Genomic_DNA"/>
</dbReference>
<sequence>KDELPLVTETDKLSSHPVDDAGGVLPESHTSKDASADASSHPDCKRLGKSLEGEPPGGCNLPAGNDEDGRQVQSRVSQIQAFTLSSSDEEVRCRPDCTYEDMLRDTGFCNTWSQSSEVEKSNQRRDEPRVCENIFFSKEKEESNSPSDYADSKTFCSSPEEGSSGNLMESVKNEEKILELQICENENVTACDGETKGKVNENGMSKNSIPSVAERAGGSVVSNDLLLARNIAIEDVSPEADNLCWPKGEHAAEKMIAKAWSEMADHTAETPMPARISQELAEGDNDAGPFCVIDPAIWSETDREAGEKQCFSGSTTEVALSPSVKVCTTETRPPFCADIRLSQEPSAVDQTGTFNHQSKTQQGQDENKELCQSHTEPQASSISTDKAHNTINEAGFLWKSSPSSSPWHPKNPPPAGDGRCESHGTAGHQLKVQDQSGFSPVSLNHLKTQEVEYLQNEAARMDGATEIKEREEITSFEVEIRADEHGKSENSMDLDKLLQQNMNKEDTGEISTGDCINDWAEGKISKYGNNFTRIDEELKNNLECWSDHAYSVVIPTMEGTTEGQERGDEASVGEEADVHGNSEILVKSEDCHQQRRQQEGDMTEASPDESSSEGTRGNLRESGCKLTQVSQRAQGIRLSCFSDDRHRAETFMSENKDDILAFIFPPTRDAVVPGRHELIHSQNANSNPAALNCSDRFSPVPSACTFYDHVPGGFDTFEKMQLSLDDDDDAGLSNSPVLSSLPGQLLKTPHQQLYHSMPEAESSELPEEEEEGEEEVTRSECHSENMANGFLNSDCSCNELLNFISAADVIPLGWPEQQPNCESACNSSECFQEDLNTESMSSTVFSKSVRPASDVNDSPEFEMKKQFDLVLKELNLYFDISLSDFANDSRSSSPEPGIDTTETLKGDTSNRRDHLSRPELGHHRDTTSDDAGEDCSLDMYEGDPGVSCTSGSGDSEQEVPLGSHLCQEASMYTAKKHREPLEMEQRRKMWSPSLTCGSFLEQLSHSEFHIVTAVKRLKSPTTRAAQETGASENMYKAAPGWTFKESQDQTPTSSPPLQMNTRNADKA</sequence>
<keyword evidence="2" id="KW-1185">Reference proteome</keyword>